<accession>A0ABP1R0S7</accession>
<comment type="caution">
    <text evidence="1">The sequence shown here is derived from an EMBL/GenBank/DDBJ whole genome shotgun (WGS) entry which is preliminary data.</text>
</comment>
<protein>
    <submittedName>
        <fullName evidence="1">Uncharacterized protein</fullName>
    </submittedName>
</protein>
<sequence length="58" mass="6882">MEKKLLNGHLGNIHEHEEENLHHIVTQTPWPNGYGVGLRIRRLWVRVPSESIFFANFY</sequence>
<name>A0ABP1R0S7_9HEXA</name>
<dbReference type="EMBL" id="CAXLJM020000049">
    <property type="protein sequence ID" value="CAL8112976.1"/>
    <property type="molecule type" value="Genomic_DNA"/>
</dbReference>
<organism evidence="1 2">
    <name type="scientific">Orchesella dallaii</name>
    <dbReference type="NCBI Taxonomy" id="48710"/>
    <lineage>
        <taxon>Eukaryota</taxon>
        <taxon>Metazoa</taxon>
        <taxon>Ecdysozoa</taxon>
        <taxon>Arthropoda</taxon>
        <taxon>Hexapoda</taxon>
        <taxon>Collembola</taxon>
        <taxon>Entomobryomorpha</taxon>
        <taxon>Entomobryoidea</taxon>
        <taxon>Orchesellidae</taxon>
        <taxon>Orchesellinae</taxon>
        <taxon>Orchesella</taxon>
    </lineage>
</organism>
<evidence type="ECO:0000313" key="2">
    <source>
        <dbReference type="Proteomes" id="UP001642540"/>
    </source>
</evidence>
<reference evidence="1 2" key="1">
    <citation type="submission" date="2024-08" db="EMBL/GenBank/DDBJ databases">
        <authorList>
            <person name="Cucini C."/>
            <person name="Frati F."/>
        </authorList>
    </citation>
    <scope>NUCLEOTIDE SEQUENCE [LARGE SCALE GENOMIC DNA]</scope>
</reference>
<proteinExistence type="predicted"/>
<gene>
    <name evidence="1" type="ORF">ODALV1_LOCUS15863</name>
</gene>
<dbReference type="Proteomes" id="UP001642540">
    <property type="component" value="Unassembled WGS sequence"/>
</dbReference>
<keyword evidence="2" id="KW-1185">Reference proteome</keyword>
<evidence type="ECO:0000313" key="1">
    <source>
        <dbReference type="EMBL" id="CAL8112976.1"/>
    </source>
</evidence>